<keyword evidence="4" id="KW-0285">Flavoprotein</keyword>
<keyword evidence="7" id="KW-0503">Monooxygenase</keyword>
<comment type="cofactor">
    <cofactor evidence="1">
        <name>FAD</name>
        <dbReference type="ChEBI" id="CHEBI:57692"/>
    </cofactor>
</comment>
<evidence type="ECO:0000256" key="3">
    <source>
        <dbReference type="ARBA" id="ARBA00005349"/>
    </source>
</evidence>
<evidence type="ECO:0000256" key="7">
    <source>
        <dbReference type="ARBA" id="ARBA00023033"/>
    </source>
</evidence>
<dbReference type="PRINTS" id="PR00420">
    <property type="entry name" value="RNGMNOXGNASE"/>
</dbReference>
<dbReference type="NCBIfam" id="TIGR01988">
    <property type="entry name" value="Ubi-OHases"/>
    <property type="match status" value="1"/>
</dbReference>
<dbReference type="AlphaFoldDB" id="A0A1H5X5G1"/>
<comment type="pathway">
    <text evidence="2">Cofactor biosynthesis; ubiquinone biosynthesis.</text>
</comment>
<gene>
    <name evidence="9" type="ORF">SAMN04488045_1719</name>
</gene>
<evidence type="ECO:0000259" key="8">
    <source>
        <dbReference type="Pfam" id="PF01494"/>
    </source>
</evidence>
<dbReference type="EMBL" id="FNUZ01000002">
    <property type="protein sequence ID" value="SEG06813.1"/>
    <property type="molecule type" value="Genomic_DNA"/>
</dbReference>
<organism evidence="9 10">
    <name type="scientific">Thalassococcus halodurans</name>
    <dbReference type="NCBI Taxonomy" id="373675"/>
    <lineage>
        <taxon>Bacteria</taxon>
        <taxon>Pseudomonadati</taxon>
        <taxon>Pseudomonadota</taxon>
        <taxon>Alphaproteobacteria</taxon>
        <taxon>Rhodobacterales</taxon>
        <taxon>Roseobacteraceae</taxon>
        <taxon>Thalassococcus</taxon>
    </lineage>
</organism>
<accession>A0A1H5X5G1</accession>
<evidence type="ECO:0000256" key="2">
    <source>
        <dbReference type="ARBA" id="ARBA00004749"/>
    </source>
</evidence>
<keyword evidence="5" id="KW-0274">FAD</keyword>
<dbReference type="PANTHER" id="PTHR43876:SF7">
    <property type="entry name" value="UBIQUINONE BIOSYNTHESIS MONOOXYGENASE COQ6, MITOCHONDRIAL"/>
    <property type="match status" value="1"/>
</dbReference>
<evidence type="ECO:0000256" key="1">
    <source>
        <dbReference type="ARBA" id="ARBA00001974"/>
    </source>
</evidence>
<sequence length="401" mass="42997">MTQNALSFDIVISGGGIAGLTAAAAFGKAGFSVLCVDPAPPITTRDADGADLRSTAFLQPARDFLNDIGLWQVLAPFATPLQTMRIVDAGGEVAEPRVTKDFDAADISEEPFGWNLPNWLLRREISAILNDLPNVEFRPGVKAETLFTRTAQARVGLSDGTKVFAKLVIAADGRNSPMRDAAGIGVQTTRFGQKALAFAVTHSLPHRFVSTEIHRTGGPFTLVPLPDFDGKPSSAIVWMEESAKADALMALDETDFEAAMNERSCELYGPLKLASKRTIWPIIAQKADSLIAERLAVVAEAAHVVPPIGAQGLNMSLKDIATLLDLATKHPEQLGDQLMLDAYERARYGDVKLRVAGITALNRTSMASDQTLRDLRAKGIDLLHGVGPVRHGLMKLGLGAK</sequence>
<dbReference type="Proteomes" id="UP000236752">
    <property type="component" value="Unassembled WGS sequence"/>
</dbReference>
<dbReference type="OrthoDB" id="9796623at2"/>
<dbReference type="InterPro" id="IPR002938">
    <property type="entry name" value="FAD-bd"/>
</dbReference>
<dbReference type="InterPro" id="IPR051205">
    <property type="entry name" value="UbiH/COQ6_monooxygenase"/>
</dbReference>
<dbReference type="GO" id="GO:0071949">
    <property type="term" value="F:FAD binding"/>
    <property type="evidence" value="ECO:0007669"/>
    <property type="project" value="InterPro"/>
</dbReference>
<dbReference type="RefSeq" id="WP_103910024.1">
    <property type="nucleotide sequence ID" value="NZ_FNUZ01000002.1"/>
</dbReference>
<dbReference type="NCBIfam" id="NF005691">
    <property type="entry name" value="PRK07494.1"/>
    <property type="match status" value="1"/>
</dbReference>
<evidence type="ECO:0000256" key="5">
    <source>
        <dbReference type="ARBA" id="ARBA00022827"/>
    </source>
</evidence>
<dbReference type="Pfam" id="PF01494">
    <property type="entry name" value="FAD_binding_3"/>
    <property type="match status" value="1"/>
</dbReference>
<protein>
    <submittedName>
        <fullName evidence="9">2-octaprenyl-6-methoxyphenol hydroxylase</fullName>
    </submittedName>
</protein>
<dbReference type="SUPFAM" id="SSF51905">
    <property type="entry name" value="FAD/NAD(P)-binding domain"/>
    <property type="match status" value="1"/>
</dbReference>
<evidence type="ECO:0000256" key="6">
    <source>
        <dbReference type="ARBA" id="ARBA00023002"/>
    </source>
</evidence>
<reference evidence="9 10" key="1">
    <citation type="submission" date="2016-10" db="EMBL/GenBank/DDBJ databases">
        <authorList>
            <person name="de Groot N.N."/>
        </authorList>
    </citation>
    <scope>NUCLEOTIDE SEQUENCE [LARGE SCALE GENOMIC DNA]</scope>
    <source>
        <strain evidence="9 10">DSM 26915</strain>
    </source>
</reference>
<dbReference type="GO" id="GO:0016705">
    <property type="term" value="F:oxidoreductase activity, acting on paired donors, with incorporation or reduction of molecular oxygen"/>
    <property type="evidence" value="ECO:0007669"/>
    <property type="project" value="InterPro"/>
</dbReference>
<evidence type="ECO:0000313" key="9">
    <source>
        <dbReference type="EMBL" id="SEG06813.1"/>
    </source>
</evidence>
<dbReference type="GO" id="GO:0006744">
    <property type="term" value="P:ubiquinone biosynthetic process"/>
    <property type="evidence" value="ECO:0007669"/>
    <property type="project" value="UniProtKB-UniPathway"/>
</dbReference>
<comment type="similarity">
    <text evidence="3">Belongs to the UbiH/COQ6 family.</text>
</comment>
<evidence type="ECO:0000313" key="10">
    <source>
        <dbReference type="Proteomes" id="UP000236752"/>
    </source>
</evidence>
<dbReference type="InterPro" id="IPR010971">
    <property type="entry name" value="UbiH/COQ6"/>
</dbReference>
<dbReference type="UniPathway" id="UPA00232"/>
<dbReference type="InterPro" id="IPR036188">
    <property type="entry name" value="FAD/NAD-bd_sf"/>
</dbReference>
<dbReference type="Gene3D" id="3.50.50.60">
    <property type="entry name" value="FAD/NAD(P)-binding domain"/>
    <property type="match status" value="2"/>
</dbReference>
<keyword evidence="10" id="KW-1185">Reference proteome</keyword>
<feature type="domain" description="FAD-binding" evidence="8">
    <location>
        <begin position="9"/>
        <end position="347"/>
    </location>
</feature>
<evidence type="ECO:0000256" key="4">
    <source>
        <dbReference type="ARBA" id="ARBA00022630"/>
    </source>
</evidence>
<dbReference type="PANTHER" id="PTHR43876">
    <property type="entry name" value="UBIQUINONE BIOSYNTHESIS MONOOXYGENASE COQ6, MITOCHONDRIAL"/>
    <property type="match status" value="1"/>
</dbReference>
<proteinExistence type="inferred from homology"/>
<dbReference type="GO" id="GO:0004497">
    <property type="term" value="F:monooxygenase activity"/>
    <property type="evidence" value="ECO:0007669"/>
    <property type="project" value="UniProtKB-KW"/>
</dbReference>
<keyword evidence="6" id="KW-0560">Oxidoreductase</keyword>
<name>A0A1H5X5G1_9RHOB</name>